<feature type="transmembrane region" description="Helical" evidence="1">
    <location>
        <begin position="208"/>
        <end position="224"/>
    </location>
</feature>
<dbReference type="EMBL" id="CP037452">
    <property type="protein sequence ID" value="QDV50547.1"/>
    <property type="molecule type" value="Genomic_DNA"/>
</dbReference>
<keyword evidence="1" id="KW-1133">Transmembrane helix</keyword>
<accession>A0A518IBR5</accession>
<keyword evidence="3" id="KW-1185">Reference proteome</keyword>
<gene>
    <name evidence="2" type="ORF">Enr17x_25880</name>
</gene>
<keyword evidence="1" id="KW-0472">Membrane</keyword>
<feature type="transmembrane region" description="Helical" evidence="1">
    <location>
        <begin position="395"/>
        <end position="419"/>
    </location>
</feature>
<evidence type="ECO:0000313" key="3">
    <source>
        <dbReference type="Proteomes" id="UP000318313"/>
    </source>
</evidence>
<evidence type="ECO:0000313" key="2">
    <source>
        <dbReference type="EMBL" id="QDV50547.1"/>
    </source>
</evidence>
<dbReference type="PANTHER" id="PTHR38454:SF1">
    <property type="entry name" value="INTEGRAL MEMBRANE PROTEIN"/>
    <property type="match status" value="1"/>
</dbReference>
<dbReference type="InterPro" id="IPR018580">
    <property type="entry name" value="Uncharacterised_YfhO"/>
</dbReference>
<dbReference type="Proteomes" id="UP000318313">
    <property type="component" value="Chromosome"/>
</dbReference>
<feature type="transmembrane region" description="Helical" evidence="1">
    <location>
        <begin position="157"/>
        <end position="177"/>
    </location>
</feature>
<feature type="transmembrane region" description="Helical" evidence="1">
    <location>
        <begin position="493"/>
        <end position="513"/>
    </location>
</feature>
<dbReference type="PANTHER" id="PTHR38454">
    <property type="entry name" value="INTEGRAL MEMBRANE PROTEIN-RELATED"/>
    <property type="match status" value="1"/>
</dbReference>
<reference evidence="2 3" key="1">
    <citation type="submission" date="2019-03" db="EMBL/GenBank/DDBJ databases">
        <title>Deep-cultivation of Planctomycetes and their phenomic and genomic characterization uncovers novel biology.</title>
        <authorList>
            <person name="Wiegand S."/>
            <person name="Jogler M."/>
            <person name="Boedeker C."/>
            <person name="Pinto D."/>
            <person name="Vollmers J."/>
            <person name="Rivas-Marin E."/>
            <person name="Kohn T."/>
            <person name="Peeters S.H."/>
            <person name="Heuer A."/>
            <person name="Rast P."/>
            <person name="Oberbeckmann S."/>
            <person name="Bunk B."/>
            <person name="Jeske O."/>
            <person name="Meyerdierks A."/>
            <person name="Storesund J.E."/>
            <person name="Kallscheuer N."/>
            <person name="Luecker S."/>
            <person name="Lage O.M."/>
            <person name="Pohl T."/>
            <person name="Merkel B.J."/>
            <person name="Hornburger P."/>
            <person name="Mueller R.-W."/>
            <person name="Bruemmer F."/>
            <person name="Labrenz M."/>
            <person name="Spormann A.M."/>
            <person name="Op den Camp H."/>
            <person name="Overmann J."/>
            <person name="Amann R."/>
            <person name="Jetten M.S.M."/>
            <person name="Mascher T."/>
            <person name="Medema M.H."/>
            <person name="Devos D.P."/>
            <person name="Kaster A.-K."/>
            <person name="Ovreas L."/>
            <person name="Rohde M."/>
            <person name="Galperin M.Y."/>
            <person name="Jogler C."/>
        </authorList>
    </citation>
    <scope>NUCLEOTIDE SEQUENCE [LARGE SCALE GENOMIC DNA]</scope>
    <source>
        <strain evidence="2 3">Enr17</strain>
    </source>
</reference>
<proteinExistence type="predicted"/>
<dbReference type="KEGG" id="gfm:Enr17x_25880"/>
<feature type="transmembrane region" description="Helical" evidence="1">
    <location>
        <begin position="781"/>
        <end position="801"/>
    </location>
</feature>
<feature type="transmembrane region" description="Helical" evidence="1">
    <location>
        <begin position="131"/>
        <end position="151"/>
    </location>
</feature>
<feature type="transmembrane region" description="Helical" evidence="1">
    <location>
        <begin position="431"/>
        <end position="454"/>
    </location>
</feature>
<sequence length="820" mass="91171">MMQMSSRLFQNLIAALVLAIVSAICFQALVLNPTDVLVGSQDHGHNDTTNQFIAFKSYQKICFEQHDQFPFWNPYSLLGMPWLGSPQSSLFYPPNWVFFFSNALTTISWMLVFHHWWAGWGAYLLGRKYKLCFFSCLLSGIIFLAAPYFVAKTGEGHYTSITQIAWFPWILYGYELLIERRKKAVPILTLLISLAFFCGHVQELYYLLLFLTSAIVIESLMALIQNNKTRQPDQTLSQENELVTSYTPVSAVSISRGWFFAGLLTIGLVAIDLIPVSIYTQQAVRSGGIDLKALQSGSLAVPSLIQLLDPFVWGGPDQYQGPGGYYWETVCYFGCLPLILACLGCVTSIRNRTVLRLTLIGFAAFLLAFGPHLPFYTLCYNVIPGFSMFRIPARLMWICSLVIAMLAGFGCETIGSLFLNSSRKKFRNLSLICFAAGLVCLTSLMISSGGLVSLSLNPGQIMKLQLVSITIAVMGVAAAIFSACLSRKTAISGLILLCILCTWELSLHSAQILRTIPQTSFREGTKIVDFLKENQGQHRVLVGQKLLSDREAWKHQILKVQGYEPVPLVRLGLLAAATFPQPDASLMMAGYAEPQLNTARQPLLNLMSIKYAILQTDQKIELAGWKIVEQGTIPEEFAFRNSEPALIPYLILENTDPLPRTFLTGMAKPLNPNEQSKQIVDSIANVQPRKEVLLSQDVLPAGKRQTYKKAEISNASPNQLLIMTELDAPGYLILSDIFYPGWTARIKEAEVPVLPADFSLRAIPLPAGKHQVQLSYEPPGFKIGCIITVTTLAIILILLLMPFRSEKATKTNENVLDVNK</sequence>
<feature type="transmembrane region" description="Helical" evidence="1">
    <location>
        <begin position="354"/>
        <end position="375"/>
    </location>
</feature>
<name>A0A518IBR5_9PLAN</name>
<feature type="transmembrane region" description="Helical" evidence="1">
    <location>
        <begin position="466"/>
        <end position="486"/>
    </location>
</feature>
<evidence type="ECO:0000256" key="1">
    <source>
        <dbReference type="SAM" id="Phobius"/>
    </source>
</evidence>
<keyword evidence="1" id="KW-0812">Transmembrane</keyword>
<feature type="transmembrane region" description="Helical" evidence="1">
    <location>
        <begin position="325"/>
        <end position="347"/>
    </location>
</feature>
<organism evidence="2 3">
    <name type="scientific">Gimesia fumaroli</name>
    <dbReference type="NCBI Taxonomy" id="2527976"/>
    <lineage>
        <taxon>Bacteria</taxon>
        <taxon>Pseudomonadati</taxon>
        <taxon>Planctomycetota</taxon>
        <taxon>Planctomycetia</taxon>
        <taxon>Planctomycetales</taxon>
        <taxon>Planctomycetaceae</taxon>
        <taxon>Gimesia</taxon>
    </lineage>
</organism>
<dbReference type="AlphaFoldDB" id="A0A518IBR5"/>
<dbReference type="Pfam" id="PF09586">
    <property type="entry name" value="YfhO"/>
    <property type="match status" value="1"/>
</dbReference>
<feature type="transmembrane region" description="Helical" evidence="1">
    <location>
        <begin position="258"/>
        <end position="278"/>
    </location>
</feature>
<feature type="transmembrane region" description="Helical" evidence="1">
    <location>
        <begin position="96"/>
        <end position="119"/>
    </location>
</feature>
<protein>
    <submittedName>
        <fullName evidence="2">Bacterial membrane protein YfhO</fullName>
    </submittedName>
</protein>
<feature type="transmembrane region" description="Helical" evidence="1">
    <location>
        <begin position="184"/>
        <end position="202"/>
    </location>
</feature>